<dbReference type="EMBL" id="SJPT01000008">
    <property type="protein sequence ID" value="TWU20617.1"/>
    <property type="molecule type" value="Genomic_DNA"/>
</dbReference>
<dbReference type="AlphaFoldDB" id="A0A5C6C9M8"/>
<dbReference type="PANTHER" id="PTHR40115:SF1">
    <property type="entry name" value="INNER MEMBRANE PROTEIN WITH PEPSY TM HELIX"/>
    <property type="match status" value="1"/>
</dbReference>
<proteinExistence type="predicted"/>
<organism evidence="2 3">
    <name type="scientific">Novipirellula galeiformis</name>
    <dbReference type="NCBI Taxonomy" id="2528004"/>
    <lineage>
        <taxon>Bacteria</taxon>
        <taxon>Pseudomonadati</taxon>
        <taxon>Planctomycetota</taxon>
        <taxon>Planctomycetia</taxon>
        <taxon>Pirellulales</taxon>
        <taxon>Pirellulaceae</taxon>
        <taxon>Novipirellula</taxon>
    </lineage>
</organism>
<protein>
    <submittedName>
        <fullName evidence="2">PepSY-associated TM helix</fullName>
    </submittedName>
</protein>
<evidence type="ECO:0000313" key="3">
    <source>
        <dbReference type="Proteomes" id="UP000316304"/>
    </source>
</evidence>
<sequence length="192" mass="21168">MVQWHWISSAVCLVAMLMFAITGITLNHAAQIETTPVVENQIVTVPESLLSGATLDSATEASPLPSELAQWLSDQLAISIGTRQAEWSEEEIYLSMPAPGSDAWLSIDRASGDVEYERTSRGWVAFFNDLHKGRNTGAAWKWLMDVFAVATLVFCFSGLFLLVAHARQRRMTWPLVGLGFVVPALVVLLLIH</sequence>
<feature type="transmembrane region" description="Helical" evidence="1">
    <location>
        <begin position="6"/>
        <end position="26"/>
    </location>
</feature>
<keyword evidence="1" id="KW-0812">Transmembrane</keyword>
<dbReference type="Proteomes" id="UP000316304">
    <property type="component" value="Unassembled WGS sequence"/>
</dbReference>
<evidence type="ECO:0000256" key="1">
    <source>
        <dbReference type="SAM" id="Phobius"/>
    </source>
</evidence>
<accession>A0A5C6C9M8</accession>
<reference evidence="2 3" key="1">
    <citation type="submission" date="2019-02" db="EMBL/GenBank/DDBJ databases">
        <title>Deep-cultivation of Planctomycetes and their phenomic and genomic characterization uncovers novel biology.</title>
        <authorList>
            <person name="Wiegand S."/>
            <person name="Jogler M."/>
            <person name="Boedeker C."/>
            <person name="Pinto D."/>
            <person name="Vollmers J."/>
            <person name="Rivas-Marin E."/>
            <person name="Kohn T."/>
            <person name="Peeters S.H."/>
            <person name="Heuer A."/>
            <person name="Rast P."/>
            <person name="Oberbeckmann S."/>
            <person name="Bunk B."/>
            <person name="Jeske O."/>
            <person name="Meyerdierks A."/>
            <person name="Storesund J.E."/>
            <person name="Kallscheuer N."/>
            <person name="Luecker S."/>
            <person name="Lage O.M."/>
            <person name="Pohl T."/>
            <person name="Merkel B.J."/>
            <person name="Hornburger P."/>
            <person name="Mueller R.-W."/>
            <person name="Bruemmer F."/>
            <person name="Labrenz M."/>
            <person name="Spormann A.M."/>
            <person name="Op Den Camp H."/>
            <person name="Overmann J."/>
            <person name="Amann R."/>
            <person name="Jetten M.S.M."/>
            <person name="Mascher T."/>
            <person name="Medema M.H."/>
            <person name="Devos D.P."/>
            <person name="Kaster A.-K."/>
            <person name="Ovreas L."/>
            <person name="Rohde M."/>
            <person name="Galperin M.Y."/>
            <person name="Jogler C."/>
        </authorList>
    </citation>
    <scope>NUCLEOTIDE SEQUENCE [LARGE SCALE GENOMIC DNA]</scope>
    <source>
        <strain evidence="2 3">Pla52o</strain>
    </source>
</reference>
<feature type="transmembrane region" description="Helical" evidence="1">
    <location>
        <begin position="142"/>
        <end position="165"/>
    </location>
</feature>
<dbReference type="InterPro" id="IPR032307">
    <property type="entry name" value="PepSY_TM-like_2"/>
</dbReference>
<evidence type="ECO:0000313" key="2">
    <source>
        <dbReference type="EMBL" id="TWU20617.1"/>
    </source>
</evidence>
<dbReference type="PANTHER" id="PTHR40115">
    <property type="entry name" value="INNER MEMBRANE PROTEIN WITH PEPSY TM HELIX"/>
    <property type="match status" value="1"/>
</dbReference>
<dbReference type="Pfam" id="PF16357">
    <property type="entry name" value="PepSY_TM_like_2"/>
    <property type="match status" value="1"/>
</dbReference>
<comment type="caution">
    <text evidence="2">The sequence shown here is derived from an EMBL/GenBank/DDBJ whole genome shotgun (WGS) entry which is preliminary data.</text>
</comment>
<gene>
    <name evidence="2" type="ORF">Pla52o_44950</name>
</gene>
<keyword evidence="1" id="KW-0472">Membrane</keyword>
<keyword evidence="1" id="KW-1133">Transmembrane helix</keyword>
<name>A0A5C6C9M8_9BACT</name>
<feature type="transmembrane region" description="Helical" evidence="1">
    <location>
        <begin position="171"/>
        <end position="191"/>
    </location>
</feature>
<keyword evidence="3" id="KW-1185">Reference proteome</keyword>